<dbReference type="Proteomes" id="UP000636800">
    <property type="component" value="Unassembled WGS sequence"/>
</dbReference>
<evidence type="ECO:0000256" key="3">
    <source>
        <dbReference type="ARBA" id="ARBA00022737"/>
    </source>
</evidence>
<dbReference type="CDD" id="cd14798">
    <property type="entry name" value="RX-CC_like"/>
    <property type="match status" value="1"/>
</dbReference>
<evidence type="ECO:0000259" key="10">
    <source>
        <dbReference type="Pfam" id="PF23598"/>
    </source>
</evidence>
<dbReference type="Pfam" id="PF23598">
    <property type="entry name" value="LRR_14"/>
    <property type="match status" value="1"/>
</dbReference>
<dbReference type="Pfam" id="PF00931">
    <property type="entry name" value="NB-ARC"/>
    <property type="match status" value="1"/>
</dbReference>
<dbReference type="Gene3D" id="1.10.8.430">
    <property type="entry name" value="Helical domain of apoptotic protease-activating factors"/>
    <property type="match status" value="1"/>
</dbReference>
<dbReference type="InterPro" id="IPR042197">
    <property type="entry name" value="Apaf_helical"/>
</dbReference>
<dbReference type="InterPro" id="IPR027417">
    <property type="entry name" value="P-loop_NTPase"/>
</dbReference>
<keyword evidence="3" id="KW-0677">Repeat</keyword>
<dbReference type="Gene3D" id="3.40.50.300">
    <property type="entry name" value="P-loop containing nucleotide triphosphate hydrolases"/>
    <property type="match status" value="1"/>
</dbReference>
<feature type="domain" description="Disease resistance R13L4/SHOC-2-like LRR" evidence="10">
    <location>
        <begin position="562"/>
        <end position="858"/>
    </location>
</feature>
<organism evidence="11 12">
    <name type="scientific">Vanilla planifolia</name>
    <name type="common">Vanilla</name>
    <dbReference type="NCBI Taxonomy" id="51239"/>
    <lineage>
        <taxon>Eukaryota</taxon>
        <taxon>Viridiplantae</taxon>
        <taxon>Streptophyta</taxon>
        <taxon>Embryophyta</taxon>
        <taxon>Tracheophyta</taxon>
        <taxon>Spermatophyta</taxon>
        <taxon>Magnoliopsida</taxon>
        <taxon>Liliopsida</taxon>
        <taxon>Asparagales</taxon>
        <taxon>Orchidaceae</taxon>
        <taxon>Vanilloideae</taxon>
        <taxon>Vanilleae</taxon>
        <taxon>Vanilla</taxon>
    </lineage>
</organism>
<sequence>MAMILDAFVGICLEKLAVIVEEKATTVMGVKDELQKLQRRLGKIHTALEDAERRRLENAAINLWVLELKDILYDADDIIDLCLVKSPHLLSDGGDRLSSFSPTVCCHFLKFLCCFTSLSDRYAIGKGIQNLNERLKEIYEEKGIFDCVPKKPIIEKTLVNIGDTSPMLKFVVGRAIKEATKKLVEEMSFGFNEKKSYRVFAITGMSGIGKTTLAQRIFNNDKMKSYFQIKSWVCVSPTYSEIELLKQIIRDASGVYGDAKTKSELLPILGSALAGKSLFLVLDDVWRADVWIELLQNPIQMAGIEARILITTRDVNIAKLMRSFYIHPVTQLPDETGWEMLCRILFQEEQTEDMHRLREIGIKIVKKCHGLPLAIKAIAGVLSKREPNNKEWEEVLSRDAWSNSNLPEELRGPLYLSYDDLPSPLKQCFLYCSLWTEDWIIGREDLIRMWIAEGFIKVNGGDSTLMEDTGMDYYNELIRRNLLQLDPRFVDGSICSMHDMLRSLAEFLCEGERPRNFHGRNDKSSTKVRRMIISRPSELPNGQGDPTLQNRYLRTLICLDGAQFKGTSSLGRLECLRVLLINDVEIGSLPHNIGNLIHLRFLDLARTDIKELPKSIELLVNLQFLILSGCTALSALPQNITKLYNLRCLNLDDTPLIDFIPKGIGMLRQLNDLSGFVVGDDNIANPPEKQHSSLDEMNSLIKLRVLHVRKIELAQPRAVNLEKFSHLRELMLSCSPCSSQKTDEQIKQIEALFDEFKPTERLELLHISNYFGTQYPRWLMSSSLVTRFTYLTIVNLEGNESCLQLPPLGQLPNLKSLEITNAFAIKVIGQDFLVGGAGTSSHANKNTAFPKLELLKIKNLRDMEEWCASEEFKNGNESQQLLLWPCLNTLYLDNCNKLRSLPVGLKHAPLTMLKIRHAYSIKQVCHLSSLAGQLTLHCNRSLERVSDLPDLKYLIIEGSPNLKHVENLGSLQKIELHEDSMEFFLDWLPGLVQKKAAVDNDDNGLFVRLFCKEEKFRCCMQGGSYWSNMKQISRFEVTLLGKNGYIKYSKNPFSYNTNF</sequence>
<reference evidence="11 12" key="1">
    <citation type="journal article" date="2020" name="Nat. Food">
        <title>A phased Vanilla planifolia genome enables genetic improvement of flavour and production.</title>
        <authorList>
            <person name="Hasing T."/>
            <person name="Tang H."/>
            <person name="Brym M."/>
            <person name="Khazi F."/>
            <person name="Huang T."/>
            <person name="Chambers A.H."/>
        </authorList>
    </citation>
    <scope>NUCLEOTIDE SEQUENCE [LARGE SCALE GENOMIC DNA]</scope>
    <source>
        <tissue evidence="11">Leaf</tissue>
    </source>
</reference>
<evidence type="ECO:0000313" key="12">
    <source>
        <dbReference type="Proteomes" id="UP000636800"/>
    </source>
</evidence>
<dbReference type="Pfam" id="PF18052">
    <property type="entry name" value="Rx_N"/>
    <property type="match status" value="1"/>
</dbReference>
<dbReference type="InterPro" id="IPR038005">
    <property type="entry name" value="RX-like_CC"/>
</dbReference>
<proteinExistence type="inferred from homology"/>
<dbReference type="GO" id="GO:0002758">
    <property type="term" value="P:innate immune response-activating signaling pathway"/>
    <property type="evidence" value="ECO:0007669"/>
    <property type="project" value="UniProtKB-ARBA"/>
</dbReference>
<dbReference type="GO" id="GO:0042742">
    <property type="term" value="P:defense response to bacterium"/>
    <property type="evidence" value="ECO:0007669"/>
    <property type="project" value="UniProtKB-ARBA"/>
</dbReference>
<dbReference type="AlphaFoldDB" id="A0A835U9G2"/>
<dbReference type="InterPro" id="IPR002182">
    <property type="entry name" value="NB-ARC"/>
</dbReference>
<dbReference type="InterPro" id="IPR041118">
    <property type="entry name" value="Rx_N"/>
</dbReference>
<feature type="domain" description="Disease resistance N-terminal" evidence="8">
    <location>
        <begin position="8"/>
        <end position="88"/>
    </location>
</feature>
<name>A0A835U9G2_VANPL</name>
<gene>
    <name evidence="11" type="ORF">HPP92_025867</name>
</gene>
<dbReference type="InterPro" id="IPR058922">
    <property type="entry name" value="WHD_DRP"/>
</dbReference>
<dbReference type="InterPro" id="IPR032675">
    <property type="entry name" value="LRR_dom_sf"/>
</dbReference>
<comment type="caution">
    <text evidence="11">The sequence shown here is derived from an EMBL/GenBank/DDBJ whole genome shotgun (WGS) entry which is preliminary data.</text>
</comment>
<dbReference type="PANTHER" id="PTHR23155">
    <property type="entry name" value="DISEASE RESISTANCE PROTEIN RP"/>
    <property type="match status" value="1"/>
</dbReference>
<evidence type="ECO:0000259" key="9">
    <source>
        <dbReference type="Pfam" id="PF23559"/>
    </source>
</evidence>
<keyword evidence="4" id="KW-0547">Nucleotide-binding</keyword>
<evidence type="ECO:0000259" key="8">
    <source>
        <dbReference type="Pfam" id="PF18052"/>
    </source>
</evidence>
<evidence type="ECO:0000256" key="4">
    <source>
        <dbReference type="ARBA" id="ARBA00022741"/>
    </source>
</evidence>
<evidence type="ECO:0000256" key="6">
    <source>
        <dbReference type="SAM" id="Coils"/>
    </source>
</evidence>
<feature type="coiled-coil region" evidence="6">
    <location>
        <begin position="20"/>
        <end position="54"/>
    </location>
</feature>
<keyword evidence="5" id="KW-0611">Plant defense</keyword>
<protein>
    <recommendedName>
        <fullName evidence="13">Disease resistance protein RGA3</fullName>
    </recommendedName>
</protein>
<dbReference type="Pfam" id="PF23559">
    <property type="entry name" value="WHD_DRP"/>
    <property type="match status" value="1"/>
</dbReference>
<evidence type="ECO:0008006" key="13">
    <source>
        <dbReference type="Google" id="ProtNLM"/>
    </source>
</evidence>
<feature type="domain" description="Disease resistance protein winged helix" evidence="9">
    <location>
        <begin position="436"/>
        <end position="505"/>
    </location>
</feature>
<evidence type="ECO:0000256" key="5">
    <source>
        <dbReference type="ARBA" id="ARBA00022821"/>
    </source>
</evidence>
<dbReference type="PANTHER" id="PTHR23155:SF872">
    <property type="entry name" value="OS02G0456800 PROTEIN"/>
    <property type="match status" value="1"/>
</dbReference>
<dbReference type="GO" id="GO:0009626">
    <property type="term" value="P:plant-type hypersensitive response"/>
    <property type="evidence" value="ECO:0007669"/>
    <property type="project" value="UniProtKB-ARBA"/>
</dbReference>
<dbReference type="GO" id="GO:0043531">
    <property type="term" value="F:ADP binding"/>
    <property type="evidence" value="ECO:0007669"/>
    <property type="project" value="InterPro"/>
</dbReference>
<dbReference type="Gene3D" id="1.20.5.4130">
    <property type="match status" value="1"/>
</dbReference>
<dbReference type="FunFam" id="1.10.10.10:FF:000322">
    <property type="entry name" value="Probable disease resistance protein At1g63360"/>
    <property type="match status" value="1"/>
</dbReference>
<comment type="similarity">
    <text evidence="1">Belongs to the disease resistance NB-LRR family.</text>
</comment>
<keyword evidence="6" id="KW-0175">Coiled coil</keyword>
<dbReference type="Gene3D" id="3.80.10.10">
    <property type="entry name" value="Ribonuclease Inhibitor"/>
    <property type="match status" value="2"/>
</dbReference>
<dbReference type="SUPFAM" id="SSF52540">
    <property type="entry name" value="P-loop containing nucleoside triphosphate hydrolases"/>
    <property type="match status" value="1"/>
</dbReference>
<dbReference type="InterPro" id="IPR036388">
    <property type="entry name" value="WH-like_DNA-bd_sf"/>
</dbReference>
<evidence type="ECO:0000259" key="7">
    <source>
        <dbReference type="Pfam" id="PF00931"/>
    </source>
</evidence>
<dbReference type="SUPFAM" id="SSF52058">
    <property type="entry name" value="L domain-like"/>
    <property type="match status" value="1"/>
</dbReference>
<dbReference type="InterPro" id="IPR055414">
    <property type="entry name" value="LRR_R13L4/SHOC2-like"/>
</dbReference>
<feature type="domain" description="NB-ARC" evidence="7">
    <location>
        <begin position="184"/>
        <end position="349"/>
    </location>
</feature>
<accession>A0A835U9G2</accession>
<evidence type="ECO:0000256" key="1">
    <source>
        <dbReference type="ARBA" id="ARBA00008894"/>
    </source>
</evidence>
<keyword evidence="2" id="KW-0433">Leucine-rich repeat</keyword>
<evidence type="ECO:0000313" key="11">
    <source>
        <dbReference type="EMBL" id="KAG0453203.1"/>
    </source>
</evidence>
<keyword evidence="12" id="KW-1185">Reference proteome</keyword>
<dbReference type="EMBL" id="JADCNL010000014">
    <property type="protein sequence ID" value="KAG0453203.1"/>
    <property type="molecule type" value="Genomic_DNA"/>
</dbReference>
<dbReference type="InterPro" id="IPR044974">
    <property type="entry name" value="Disease_R_plants"/>
</dbReference>
<dbReference type="PRINTS" id="PR00364">
    <property type="entry name" value="DISEASERSIST"/>
</dbReference>
<dbReference type="Gene3D" id="1.10.10.10">
    <property type="entry name" value="Winged helix-like DNA-binding domain superfamily/Winged helix DNA-binding domain"/>
    <property type="match status" value="1"/>
</dbReference>
<evidence type="ECO:0000256" key="2">
    <source>
        <dbReference type="ARBA" id="ARBA00022614"/>
    </source>
</evidence>
<dbReference type="OrthoDB" id="4062651at2759"/>